<dbReference type="InterPro" id="IPR000568">
    <property type="entry name" value="ATP_synth_F0_asu"/>
</dbReference>
<gene>
    <name evidence="12 14" type="primary">atpB</name>
    <name evidence="14" type="ORF">MRX98_09070</name>
</gene>
<evidence type="ECO:0000256" key="13">
    <source>
        <dbReference type="RuleBase" id="RU000483"/>
    </source>
</evidence>
<keyword evidence="11 12" id="KW-0066">ATP synthesis</keyword>
<dbReference type="NCBIfam" id="TIGR01131">
    <property type="entry name" value="ATP_synt_6_or_A"/>
    <property type="match status" value="1"/>
</dbReference>
<feature type="transmembrane region" description="Helical" evidence="12">
    <location>
        <begin position="81"/>
        <end position="105"/>
    </location>
</feature>
<feature type="transmembrane region" description="Helical" evidence="12">
    <location>
        <begin position="207"/>
        <end position="225"/>
    </location>
</feature>
<evidence type="ECO:0000256" key="3">
    <source>
        <dbReference type="ARBA" id="ARBA00022448"/>
    </source>
</evidence>
<sequence>MEHPYLFFVELLGLVGLGDFAHHYPHIVYMWVVMIFMIIVGVLAGRSVHLIPSKLQNVIEWLVDEVETFMLTVTGPEGRPYFPYAFTLLTFIFIGNMVSLIPGFFAPTASLNTTVALALCTFFLTHIIGFKFHGMHYYKHFIGPVWWMIPLILPIELVGHFARVLSLSFRLFGNMLGKELTLMILFALAGLYLAPIPIMILFIFAKFVQALVFFLLSIMYFASAMEDAH</sequence>
<dbReference type="GO" id="GO:0042777">
    <property type="term" value="P:proton motive force-driven plasma membrane ATP synthesis"/>
    <property type="evidence" value="ECO:0007669"/>
    <property type="project" value="TreeGrafter"/>
</dbReference>
<protein>
    <recommendedName>
        <fullName evidence="12 13">ATP synthase subunit a</fullName>
    </recommendedName>
    <alternativeName>
        <fullName evidence="12">ATP synthase F0 sector subunit a</fullName>
    </alternativeName>
    <alternativeName>
        <fullName evidence="12">F-ATPase subunit 6</fullName>
    </alternativeName>
</protein>
<keyword evidence="8 12" id="KW-1133">Transmembrane helix</keyword>
<dbReference type="CDD" id="cd00310">
    <property type="entry name" value="ATP-synt_Fo_a_6"/>
    <property type="match status" value="1"/>
</dbReference>
<keyword evidence="5 12" id="KW-0138">CF(0)</keyword>
<feature type="transmembrane region" description="Helical" evidence="12">
    <location>
        <begin position="27"/>
        <end position="45"/>
    </location>
</feature>
<keyword evidence="3 12" id="KW-0813">Transport</keyword>
<dbReference type="PANTHER" id="PTHR42823:SF3">
    <property type="entry name" value="ATP SYNTHASE SUBUNIT A, CHLOROPLASTIC"/>
    <property type="match status" value="1"/>
</dbReference>
<dbReference type="GO" id="GO:0045259">
    <property type="term" value="C:proton-transporting ATP synthase complex"/>
    <property type="evidence" value="ECO:0007669"/>
    <property type="project" value="UniProtKB-KW"/>
</dbReference>
<evidence type="ECO:0000256" key="6">
    <source>
        <dbReference type="ARBA" id="ARBA00022692"/>
    </source>
</evidence>
<dbReference type="Pfam" id="PF00119">
    <property type="entry name" value="ATP-synt_A"/>
    <property type="match status" value="1"/>
</dbReference>
<keyword evidence="7 12" id="KW-0375">Hydrogen ion transport</keyword>
<dbReference type="RefSeq" id="WP_246905980.1">
    <property type="nucleotide sequence ID" value="NZ_JALJRB010000008.1"/>
</dbReference>
<keyword evidence="6 12" id="KW-0812">Transmembrane</keyword>
<keyword evidence="4 12" id="KW-1003">Cell membrane</keyword>
<dbReference type="SUPFAM" id="SSF81336">
    <property type="entry name" value="F1F0 ATP synthase subunit A"/>
    <property type="match status" value="1"/>
</dbReference>
<dbReference type="InterPro" id="IPR023011">
    <property type="entry name" value="ATP_synth_F0_asu_AS"/>
</dbReference>
<evidence type="ECO:0000256" key="9">
    <source>
        <dbReference type="ARBA" id="ARBA00023065"/>
    </source>
</evidence>
<comment type="subcellular location">
    <subcellularLocation>
        <location evidence="12 13">Cell membrane</location>
        <topology evidence="12 13">Multi-pass membrane protein</topology>
    </subcellularLocation>
    <subcellularLocation>
        <location evidence="1">Membrane</location>
        <topology evidence="1">Multi-pass membrane protein</topology>
    </subcellularLocation>
</comment>
<accession>A0AA41R1H3</accession>
<dbReference type="HAMAP" id="MF_01393">
    <property type="entry name" value="ATP_synth_a_bact"/>
    <property type="match status" value="1"/>
</dbReference>
<dbReference type="PROSITE" id="PS00449">
    <property type="entry name" value="ATPASE_A"/>
    <property type="match status" value="1"/>
</dbReference>
<dbReference type="PANTHER" id="PTHR42823">
    <property type="entry name" value="ATP SYNTHASE SUBUNIT A, CHLOROPLASTIC"/>
    <property type="match status" value="1"/>
</dbReference>
<comment type="caution">
    <text evidence="14">The sequence shown here is derived from an EMBL/GenBank/DDBJ whole genome shotgun (WGS) entry which is preliminary data.</text>
</comment>
<dbReference type="InterPro" id="IPR045082">
    <property type="entry name" value="ATP_syn_F0_a_bact/chloroplast"/>
</dbReference>
<evidence type="ECO:0000256" key="1">
    <source>
        <dbReference type="ARBA" id="ARBA00004141"/>
    </source>
</evidence>
<name>A0AA41R1H3_9BACT</name>
<dbReference type="GO" id="GO:0005886">
    <property type="term" value="C:plasma membrane"/>
    <property type="evidence" value="ECO:0007669"/>
    <property type="project" value="UniProtKB-SubCell"/>
</dbReference>
<evidence type="ECO:0000256" key="8">
    <source>
        <dbReference type="ARBA" id="ARBA00022989"/>
    </source>
</evidence>
<keyword evidence="10 12" id="KW-0472">Membrane</keyword>
<evidence type="ECO:0000256" key="10">
    <source>
        <dbReference type="ARBA" id="ARBA00023136"/>
    </source>
</evidence>
<keyword evidence="9 12" id="KW-0406">Ion transport</keyword>
<evidence type="ECO:0000256" key="5">
    <source>
        <dbReference type="ARBA" id="ARBA00022547"/>
    </source>
</evidence>
<feature type="transmembrane region" description="Helical" evidence="12">
    <location>
        <begin position="111"/>
        <end position="129"/>
    </location>
</feature>
<comment type="similarity">
    <text evidence="2 12 13">Belongs to the ATPase A chain family.</text>
</comment>
<dbReference type="PRINTS" id="PR00123">
    <property type="entry name" value="ATPASEA"/>
</dbReference>
<evidence type="ECO:0000256" key="4">
    <source>
        <dbReference type="ARBA" id="ARBA00022475"/>
    </source>
</evidence>
<evidence type="ECO:0000313" key="15">
    <source>
        <dbReference type="Proteomes" id="UP001165427"/>
    </source>
</evidence>
<feature type="transmembrane region" description="Helical" evidence="12">
    <location>
        <begin position="182"/>
        <end position="202"/>
    </location>
</feature>
<dbReference type="EMBL" id="JALJRB010000008">
    <property type="protein sequence ID" value="MCJ8500719.1"/>
    <property type="molecule type" value="Genomic_DNA"/>
</dbReference>
<dbReference type="AlphaFoldDB" id="A0AA41R1H3"/>
<dbReference type="Gene3D" id="1.20.120.220">
    <property type="entry name" value="ATP synthase, F0 complex, subunit A"/>
    <property type="match status" value="1"/>
</dbReference>
<dbReference type="InterPro" id="IPR035908">
    <property type="entry name" value="F0_ATP_A_sf"/>
</dbReference>
<organism evidence="14 15">
    <name type="scientific">Desulfatitalea alkaliphila</name>
    <dbReference type="NCBI Taxonomy" id="2929485"/>
    <lineage>
        <taxon>Bacteria</taxon>
        <taxon>Pseudomonadati</taxon>
        <taxon>Thermodesulfobacteriota</taxon>
        <taxon>Desulfobacteria</taxon>
        <taxon>Desulfobacterales</taxon>
        <taxon>Desulfosarcinaceae</taxon>
        <taxon>Desulfatitalea</taxon>
    </lineage>
</organism>
<dbReference type="Proteomes" id="UP001165427">
    <property type="component" value="Unassembled WGS sequence"/>
</dbReference>
<evidence type="ECO:0000256" key="11">
    <source>
        <dbReference type="ARBA" id="ARBA00023310"/>
    </source>
</evidence>
<feature type="transmembrane region" description="Helical" evidence="12">
    <location>
        <begin position="141"/>
        <end position="162"/>
    </location>
</feature>
<comment type="function">
    <text evidence="12 13">Key component of the proton channel; it plays a direct role in the translocation of protons across the membrane.</text>
</comment>
<evidence type="ECO:0000313" key="14">
    <source>
        <dbReference type="EMBL" id="MCJ8500719.1"/>
    </source>
</evidence>
<keyword evidence="15" id="KW-1185">Reference proteome</keyword>
<evidence type="ECO:0000256" key="12">
    <source>
        <dbReference type="HAMAP-Rule" id="MF_01393"/>
    </source>
</evidence>
<dbReference type="GO" id="GO:0046933">
    <property type="term" value="F:proton-transporting ATP synthase activity, rotational mechanism"/>
    <property type="evidence" value="ECO:0007669"/>
    <property type="project" value="UniProtKB-UniRule"/>
</dbReference>
<proteinExistence type="inferred from homology"/>
<reference evidence="14" key="1">
    <citation type="submission" date="2022-04" db="EMBL/GenBank/DDBJ databases">
        <title>Desulfatitalea alkaliphila sp. nov., a novel anaerobic sulfate-reducing bacterium isolated from terrestrial mud volcano, Taman Peninsula, Russia.</title>
        <authorList>
            <person name="Khomyakova M.A."/>
            <person name="Merkel A.Y."/>
            <person name="Slobodkin A.I."/>
        </authorList>
    </citation>
    <scope>NUCLEOTIDE SEQUENCE</scope>
    <source>
        <strain evidence="14">M08but</strain>
    </source>
</reference>
<evidence type="ECO:0000256" key="7">
    <source>
        <dbReference type="ARBA" id="ARBA00022781"/>
    </source>
</evidence>
<evidence type="ECO:0000256" key="2">
    <source>
        <dbReference type="ARBA" id="ARBA00006810"/>
    </source>
</evidence>